<keyword evidence="5" id="KW-1185">Reference proteome</keyword>
<evidence type="ECO:0000313" key="4">
    <source>
        <dbReference type="Proteomes" id="UP001220962"/>
    </source>
</evidence>
<proteinExistence type="predicted"/>
<evidence type="ECO:0000256" key="1">
    <source>
        <dbReference type="SAM" id="Phobius"/>
    </source>
</evidence>
<feature type="transmembrane region" description="Helical" evidence="1">
    <location>
        <begin position="176"/>
        <end position="193"/>
    </location>
</feature>
<organism evidence="2 4">
    <name type="scientific">Paenibacillus urinalis</name>
    <dbReference type="NCBI Taxonomy" id="521520"/>
    <lineage>
        <taxon>Bacteria</taxon>
        <taxon>Bacillati</taxon>
        <taxon>Bacillota</taxon>
        <taxon>Bacilli</taxon>
        <taxon>Bacillales</taxon>
        <taxon>Paenibacillaceae</taxon>
        <taxon>Paenibacillus</taxon>
    </lineage>
</organism>
<feature type="transmembrane region" description="Helical" evidence="1">
    <location>
        <begin position="142"/>
        <end position="164"/>
    </location>
</feature>
<dbReference type="AlphaFoldDB" id="A0AAX3N9H2"/>
<feature type="transmembrane region" description="Helical" evidence="1">
    <location>
        <begin position="333"/>
        <end position="351"/>
    </location>
</feature>
<dbReference type="EMBL" id="CP118102">
    <property type="protein sequence ID" value="WDH85410.1"/>
    <property type="molecule type" value="Genomic_DNA"/>
</dbReference>
<dbReference type="EMBL" id="CP118110">
    <property type="protein sequence ID" value="WDI05376.1"/>
    <property type="molecule type" value="Genomic_DNA"/>
</dbReference>
<evidence type="ECO:0000313" key="2">
    <source>
        <dbReference type="EMBL" id="WDH85410.1"/>
    </source>
</evidence>
<feature type="transmembrane region" description="Helical" evidence="1">
    <location>
        <begin position="363"/>
        <end position="387"/>
    </location>
</feature>
<evidence type="ECO:0000313" key="3">
    <source>
        <dbReference type="EMBL" id="WDI05376.1"/>
    </source>
</evidence>
<name>A0AAX3N9H2_9BACL</name>
<sequence length="949" mass="105285">MEKTPTMIKRGVKIRKSLVLLGVIVSFLLVLILPTVVEASSIDEMIPSDNNKEGIYNKYGATNYSFQTLIPERSFWQIGQKASDGIIRVYDHVLSFFFLVLVQITRLFTFLSHQAFTFSFMDQLIDAAEDIIQSVAGVNNGLLGNGLWGSLLGIFASITVLYILFNMLRGRYMDGYQSALGFVMALVICLGFISNAGTIIKSFNGIGNEVGGMMYSMLAKTTGLNTDPNNGVGTISEQVWNELVVRPYTMLQFDDPDVQKKDPQLFNEVLSTAPFSDEREAVLQKALSKYPDIGRERPYEQMLILVCYYAFSIFTLGLFIFWAVLSIFYRLKLLIHAAVMAVTLLATLLPGKEAGFNSMKQQFIKLIGLCVMTAFVMFFLSLSLVFGHLSFDVVYSAGAGWFTAMIVEAIVVVVIFKYRNEIGQVFSKAAGHIPMPERAKSTVVDTLQRGATRTLYHSTAGKISSMFNRKEHEGVPSTFTPSSLSTAGTNINDATTASMVLRYQREKQAAEQISNESGAEAQYSPFVQKVNENLRNGSKNPFRGLDKEWKEEKNRLSSVKTDGGDMRNAILMQGVNENMNDQEVASTLYSNENAIREASSFMVNRPKQAINQLDRAKTLNRNRKLETAVDDFVMVQLFQRYKTEYKQAVDTSIETGEPIRHSDFVKKMDGRFKEAGLSNTNKVNTTMLSRKSRIAVATHFQSMPEYGAQKERLLKANDSFRRVAVQNGGISEVPKIQLNPLQNPATIMKNMPPLPTAQFGSRGNKYSAGSFNTTKSVPSSILSAPAVPAALAAPVTLPSVPDPKKTMNNVKGKNIATQFNVPMSVTATPVTDPKLTINNVKFSNPDLKNKIEASRANLKNSITTDDLQDMRLEIDTNAKTEVVMNLRNKVTGEVTGGLDDMKASLEIMKKARGQLHRAEVSSANRNIEKTVANKAQSGRKQTRVLKQLE</sequence>
<dbReference type="Proteomes" id="UP001220962">
    <property type="component" value="Plasmid unnamed1"/>
</dbReference>
<dbReference type="InterPro" id="IPR058112">
    <property type="entry name" value="CD3337_EF1877-like"/>
</dbReference>
<geneLocation type="plasmid" evidence="3 5">
    <name>unnamed2</name>
</geneLocation>
<keyword evidence="1" id="KW-0472">Membrane</keyword>
<keyword evidence="1" id="KW-1133">Transmembrane helix</keyword>
<dbReference type="NCBIfam" id="NF046089">
    <property type="entry name" value="CD3337_EF1877"/>
    <property type="match status" value="1"/>
</dbReference>
<accession>A0AAX3N9H2</accession>
<feature type="transmembrane region" description="Helical" evidence="1">
    <location>
        <begin position="393"/>
        <end position="416"/>
    </location>
</feature>
<protein>
    <submittedName>
        <fullName evidence="2">Uncharacterized protein</fullName>
    </submittedName>
</protein>
<feature type="transmembrane region" description="Helical" evidence="1">
    <location>
        <begin position="303"/>
        <end position="327"/>
    </location>
</feature>
<gene>
    <name evidence="2" type="ORF">PUW23_25575</name>
    <name evidence="3" type="ORF">PUW25_26655</name>
</gene>
<reference evidence="2 5" key="1">
    <citation type="submission" date="2023-02" db="EMBL/GenBank/DDBJ databases">
        <title>Pathogen: clinical or host-associated sample.</title>
        <authorList>
            <person name="Hergert J."/>
            <person name="Casey R."/>
            <person name="Wagner J."/>
            <person name="Young E.L."/>
            <person name="Oakeson K.F."/>
        </authorList>
    </citation>
    <scope>NUCLEOTIDE SEQUENCE</scope>
    <source>
        <strain evidence="3 5">2022CK-00829</strain>
        <strain evidence="2">2022CK-00830</strain>
        <plasmid evidence="2">unnamed1</plasmid>
        <plasmid evidence="3 5">unnamed2</plasmid>
    </source>
</reference>
<evidence type="ECO:0000313" key="5">
    <source>
        <dbReference type="Proteomes" id="UP001221519"/>
    </source>
</evidence>
<dbReference type="Proteomes" id="UP001221519">
    <property type="component" value="Plasmid unnamed2"/>
</dbReference>
<geneLocation type="plasmid" evidence="2 4">
    <name>unnamed1</name>
</geneLocation>
<keyword evidence="2" id="KW-0614">Plasmid</keyword>
<keyword evidence="1" id="KW-0812">Transmembrane</keyword>
<dbReference type="RefSeq" id="WP_205055004.1">
    <property type="nucleotide sequence ID" value="NZ_CP118102.1"/>
</dbReference>